<organism evidence="1 2">
    <name type="scientific">Stegodyphus mimosarum</name>
    <name type="common">African social velvet spider</name>
    <dbReference type="NCBI Taxonomy" id="407821"/>
    <lineage>
        <taxon>Eukaryota</taxon>
        <taxon>Metazoa</taxon>
        <taxon>Ecdysozoa</taxon>
        <taxon>Arthropoda</taxon>
        <taxon>Chelicerata</taxon>
        <taxon>Arachnida</taxon>
        <taxon>Araneae</taxon>
        <taxon>Araneomorphae</taxon>
        <taxon>Entelegynae</taxon>
        <taxon>Eresoidea</taxon>
        <taxon>Eresidae</taxon>
        <taxon>Stegodyphus</taxon>
    </lineage>
</organism>
<proteinExistence type="predicted"/>
<sequence>MSMLSELWSFGWKRLANFRPDDVILFTHVSSLISKEVLLFLKLYDGYPEPFYFKLRPLMFTFWKQIKSDVSLKLVPFKPLGCTFQFIVSLCDYKVMKLFTNKCIHDVHQKALFEKNHWAVQDWIIGDEYSFSGWQCNLCCRDDCVQTKIKTDEWVLKNITASLTFSHKLPNMSVIETILGSKNSSYIKDFNIIPKSDPFYAP</sequence>
<keyword evidence="1" id="KW-0328">Glycosyltransferase</keyword>
<name>A0A087TP82_STEMI</name>
<gene>
    <name evidence="1" type="ORF">X975_14083</name>
</gene>
<accession>A0A087TP82</accession>
<protein>
    <submittedName>
        <fullName evidence="1">Beta-1,4-mannosyl-glycoprotein 4-beta-N-acetylglucosaminyltransferase</fullName>
    </submittedName>
</protein>
<keyword evidence="1" id="KW-0808">Transferase</keyword>
<feature type="non-terminal residue" evidence="1">
    <location>
        <position position="202"/>
    </location>
</feature>
<dbReference type="EMBL" id="KK116128">
    <property type="protein sequence ID" value="KFM66921.1"/>
    <property type="molecule type" value="Genomic_DNA"/>
</dbReference>
<evidence type="ECO:0000313" key="2">
    <source>
        <dbReference type="Proteomes" id="UP000054359"/>
    </source>
</evidence>
<dbReference type="AlphaFoldDB" id="A0A087TP82"/>
<dbReference type="STRING" id="407821.A0A087TP82"/>
<keyword evidence="2" id="KW-1185">Reference proteome</keyword>
<reference evidence="1 2" key="1">
    <citation type="submission" date="2013-11" db="EMBL/GenBank/DDBJ databases">
        <title>Genome sequencing of Stegodyphus mimosarum.</title>
        <authorList>
            <person name="Bechsgaard J."/>
        </authorList>
    </citation>
    <scope>NUCLEOTIDE SEQUENCE [LARGE SCALE GENOMIC DNA]</scope>
</reference>
<dbReference type="OrthoDB" id="6474464at2759"/>
<dbReference type="GO" id="GO:0016757">
    <property type="term" value="F:glycosyltransferase activity"/>
    <property type="evidence" value="ECO:0007669"/>
    <property type="project" value="UniProtKB-KW"/>
</dbReference>
<evidence type="ECO:0000313" key="1">
    <source>
        <dbReference type="EMBL" id="KFM66921.1"/>
    </source>
</evidence>
<dbReference type="Proteomes" id="UP000054359">
    <property type="component" value="Unassembled WGS sequence"/>
</dbReference>